<name>A0A0F3IEF5_9GAMM</name>
<feature type="region of interest" description="Disordered" evidence="1">
    <location>
        <begin position="1"/>
        <end position="29"/>
    </location>
</feature>
<dbReference type="Gene3D" id="2.120.10.30">
    <property type="entry name" value="TolB, C-terminal domain"/>
    <property type="match status" value="1"/>
</dbReference>
<comment type="caution">
    <text evidence="2">The sequence shown here is derived from an EMBL/GenBank/DDBJ whole genome shotgun (WGS) entry which is preliminary data.</text>
</comment>
<feature type="non-terminal residue" evidence="2">
    <location>
        <position position="237"/>
    </location>
</feature>
<keyword evidence="3" id="KW-1185">Reference proteome</keyword>
<accession>A0A0F3IEF5</accession>
<evidence type="ECO:0000313" key="3">
    <source>
        <dbReference type="Proteomes" id="UP000033684"/>
    </source>
</evidence>
<evidence type="ECO:0000313" key="2">
    <source>
        <dbReference type="EMBL" id="KJV05126.1"/>
    </source>
</evidence>
<dbReference type="SUPFAM" id="SSF82171">
    <property type="entry name" value="DPP6 N-terminal domain-like"/>
    <property type="match status" value="1"/>
</dbReference>
<dbReference type="EMBL" id="LAJX01000295">
    <property type="protein sequence ID" value="KJV05126.1"/>
    <property type="molecule type" value="Genomic_DNA"/>
</dbReference>
<reference evidence="2 3" key="2">
    <citation type="journal article" date="2016" name="Microb. Ecol.">
        <title>Genome Characteristics of a Novel Type I Methanotroph (Sn10-6) Isolated from a Flooded Indian Rice Field.</title>
        <authorList>
            <person name="Rahalkar M.C."/>
            <person name="Pandit P.S."/>
            <person name="Dhakephalkar P.K."/>
            <person name="Pore S."/>
            <person name="Arora P."/>
            <person name="Kapse N."/>
        </authorList>
    </citation>
    <scope>NUCLEOTIDE SEQUENCE [LARGE SCALE GENOMIC DNA]</scope>
    <source>
        <strain evidence="2 3">Sn10-6</strain>
    </source>
</reference>
<organism evidence="2 3">
    <name type="scientific">Methylocucumis oryzae</name>
    <dbReference type="NCBI Taxonomy" id="1632867"/>
    <lineage>
        <taxon>Bacteria</taxon>
        <taxon>Pseudomonadati</taxon>
        <taxon>Pseudomonadota</taxon>
        <taxon>Gammaproteobacteria</taxon>
        <taxon>Methylococcales</taxon>
        <taxon>Methylococcaceae</taxon>
        <taxon>Methylocucumis</taxon>
    </lineage>
</organism>
<proteinExistence type="predicted"/>
<dbReference type="AlphaFoldDB" id="A0A0F3IEF5"/>
<evidence type="ECO:0000256" key="1">
    <source>
        <dbReference type="SAM" id="MobiDB-lite"/>
    </source>
</evidence>
<gene>
    <name evidence="2" type="ORF">VZ94_20425</name>
</gene>
<protein>
    <submittedName>
        <fullName evidence="2">Uncharacterized protein</fullName>
    </submittedName>
</protein>
<dbReference type="PANTHER" id="PTHR36842">
    <property type="entry name" value="PROTEIN TOLB HOMOLOG"/>
    <property type="match status" value="1"/>
</dbReference>
<sequence length="237" mass="25748">MLPFTVNAEETTRISQSTKGKQGDGRSWHPAISADNRFIAFNSEASTLVPNDTNHSSDIFVHDRLTKKTRRVSVASDGTQARPSWQCHTAISANGRYVAFTSDATNLVANDNNSNYDVFVHDLKTKQTTRVSVASDGSEATGGDWSALPSMSADGRYVAFLSGTTNLVEGDTNSVQDIFVHDRKTKTTTRVSVASNGAQANKASWKPMISDNGRYVAFQSSATNLVKGDTNDREDIF</sequence>
<reference evidence="3" key="1">
    <citation type="submission" date="2015-03" db="EMBL/GenBank/DDBJ databases">
        <title>Draft genome sequence of a novel methanotroph (Sn10-6) isolated from flooded ricefield rhizosphere in India.</title>
        <authorList>
            <person name="Pandit P.S."/>
            <person name="Pore S.D."/>
            <person name="Arora P."/>
            <person name="Kapse N.G."/>
            <person name="Dhakephalkar P.K."/>
            <person name="Rahalkar M.C."/>
        </authorList>
    </citation>
    <scope>NUCLEOTIDE SEQUENCE [LARGE SCALE GENOMIC DNA]</scope>
    <source>
        <strain evidence="3">Sn10-6</strain>
    </source>
</reference>
<dbReference type="Proteomes" id="UP000033684">
    <property type="component" value="Unassembled WGS sequence"/>
</dbReference>
<dbReference type="InterPro" id="IPR011042">
    <property type="entry name" value="6-blade_b-propeller_TolB-like"/>
</dbReference>